<keyword evidence="2" id="KW-1185">Reference proteome</keyword>
<gene>
    <name evidence="1" type="ORF">KPL71_005414</name>
</gene>
<dbReference type="Proteomes" id="UP000829398">
    <property type="component" value="Chromosome 2"/>
</dbReference>
<evidence type="ECO:0000313" key="2">
    <source>
        <dbReference type="Proteomes" id="UP000829398"/>
    </source>
</evidence>
<proteinExistence type="predicted"/>
<protein>
    <submittedName>
        <fullName evidence="1">Germin-like protein 2-1</fullName>
    </submittedName>
</protein>
<reference evidence="2" key="1">
    <citation type="journal article" date="2023" name="Hortic. Res.">
        <title>A chromosome-level phased genome enabling allele-level studies in sweet orange: a case study on citrus Huanglongbing tolerance.</title>
        <authorList>
            <person name="Wu B."/>
            <person name="Yu Q."/>
            <person name="Deng Z."/>
            <person name="Duan Y."/>
            <person name="Luo F."/>
            <person name="Gmitter F. Jr."/>
        </authorList>
    </citation>
    <scope>NUCLEOTIDE SEQUENCE [LARGE SCALE GENOMIC DNA]</scope>
    <source>
        <strain evidence="2">cv. Valencia</strain>
    </source>
</reference>
<sequence length="218" mass="23597">MASTQICLIGLLSVSFFVACLAADSNNILDFCVADIYSHVFVNGAPCKDPKTAHADDFYFTGLDKQGNFSNPMGSKATPVYVQQIPGLNTLGLSMVRVDFAPDGLNPPHTHPRASEIMTLLEGTLEVGFIGTAPDYRHFSKILNKGDVFVFPMGLLHYQRNVGKVNAVAIAALNSQNPGTSSIAPALFTSKPVLNDEIISKTFLFDKKNVAILRSKFN</sequence>
<organism evidence="1 2">
    <name type="scientific">Citrus sinensis</name>
    <name type="common">Sweet orange</name>
    <name type="synonym">Citrus aurantium var. sinensis</name>
    <dbReference type="NCBI Taxonomy" id="2711"/>
    <lineage>
        <taxon>Eukaryota</taxon>
        <taxon>Viridiplantae</taxon>
        <taxon>Streptophyta</taxon>
        <taxon>Embryophyta</taxon>
        <taxon>Tracheophyta</taxon>
        <taxon>Spermatophyta</taxon>
        <taxon>Magnoliopsida</taxon>
        <taxon>eudicotyledons</taxon>
        <taxon>Gunneridae</taxon>
        <taxon>Pentapetalae</taxon>
        <taxon>rosids</taxon>
        <taxon>malvids</taxon>
        <taxon>Sapindales</taxon>
        <taxon>Rutaceae</taxon>
        <taxon>Aurantioideae</taxon>
        <taxon>Citrus</taxon>
    </lineage>
</organism>
<name>A0ACB8NDQ4_CITSI</name>
<accession>A0ACB8NDQ4</accession>
<comment type="caution">
    <text evidence="1">The sequence shown here is derived from an EMBL/GenBank/DDBJ whole genome shotgun (WGS) entry which is preliminary data.</text>
</comment>
<evidence type="ECO:0000313" key="1">
    <source>
        <dbReference type="EMBL" id="KAH9796027.1"/>
    </source>
</evidence>
<dbReference type="EMBL" id="CM039171">
    <property type="protein sequence ID" value="KAH9796027.1"/>
    <property type="molecule type" value="Genomic_DNA"/>
</dbReference>